<comment type="similarity">
    <text evidence="1">Belongs to the bacterial solute-binding protein 1 family.</text>
</comment>
<evidence type="ECO:0000256" key="5">
    <source>
        <dbReference type="SAM" id="SignalP"/>
    </source>
</evidence>
<dbReference type="Gene3D" id="3.40.190.10">
    <property type="entry name" value="Periplasmic binding protein-like II"/>
    <property type="match status" value="2"/>
</dbReference>
<dbReference type="Pfam" id="PF13343">
    <property type="entry name" value="SBP_bac_6"/>
    <property type="match status" value="1"/>
</dbReference>
<evidence type="ECO:0000313" key="6">
    <source>
        <dbReference type="EMBL" id="BAN01833.1"/>
    </source>
</evidence>
<keyword evidence="4" id="KW-0479">Metal-binding</keyword>
<keyword evidence="2" id="KW-0406">Ion transport</keyword>
<dbReference type="EMBL" id="AP012057">
    <property type="protein sequence ID" value="BAN01833.1"/>
    <property type="molecule type" value="Genomic_DNA"/>
</dbReference>
<dbReference type="PIRSF" id="PIRSF002825">
    <property type="entry name" value="CfbpA"/>
    <property type="match status" value="1"/>
</dbReference>
<dbReference type="KEGG" id="aym:YM304_15190"/>
<dbReference type="GO" id="GO:0046872">
    <property type="term" value="F:metal ion binding"/>
    <property type="evidence" value="ECO:0007669"/>
    <property type="project" value="UniProtKB-KW"/>
</dbReference>
<dbReference type="GO" id="GO:0006826">
    <property type="term" value="P:iron ion transport"/>
    <property type="evidence" value="ECO:0007669"/>
    <property type="project" value="UniProtKB-KW"/>
</dbReference>
<evidence type="ECO:0000256" key="2">
    <source>
        <dbReference type="ARBA" id="ARBA00022496"/>
    </source>
</evidence>
<feature type="binding site" evidence="4">
    <location>
        <position position="226"/>
    </location>
    <ligand>
        <name>Fe cation</name>
        <dbReference type="ChEBI" id="CHEBI:24875"/>
    </ligand>
</feature>
<keyword evidence="7" id="KW-1185">Reference proteome</keyword>
<feature type="binding site" evidence="4">
    <location>
        <position position="225"/>
    </location>
    <ligand>
        <name>Fe cation</name>
        <dbReference type="ChEBI" id="CHEBI:24875"/>
    </ligand>
</feature>
<accession>A0A6C7E5W0</accession>
<keyword evidence="4" id="KW-0408">Iron</keyword>
<protein>
    <submittedName>
        <fullName evidence="6">Putative iron(III) ABC transporter iron(III)-binding protein</fullName>
    </submittedName>
</protein>
<dbReference type="OrthoDB" id="9769567at2"/>
<organism evidence="6 7">
    <name type="scientific">Ilumatobacter coccineus (strain NBRC 103263 / KCTC 29153 / YM16-304)</name>
    <dbReference type="NCBI Taxonomy" id="1313172"/>
    <lineage>
        <taxon>Bacteria</taxon>
        <taxon>Bacillati</taxon>
        <taxon>Actinomycetota</taxon>
        <taxon>Acidimicrobiia</taxon>
        <taxon>Acidimicrobiales</taxon>
        <taxon>Ilumatobacteraceae</taxon>
        <taxon>Ilumatobacter</taxon>
    </lineage>
</organism>
<evidence type="ECO:0000256" key="1">
    <source>
        <dbReference type="ARBA" id="ARBA00008520"/>
    </source>
</evidence>
<reference evidence="6 7" key="1">
    <citation type="journal article" date="2013" name="Int. J. Syst. Evol. Microbiol.">
        <title>Ilumatobacter nonamiense sp. nov. and Ilumatobacter coccineum sp. nov., isolated from seashore sand.</title>
        <authorList>
            <person name="Matsumoto A."/>
            <person name="Kasai H."/>
            <person name="Matsuo Y."/>
            <person name="Shizuri Y."/>
            <person name="Ichikawa N."/>
            <person name="Fujita N."/>
            <person name="Omura S."/>
            <person name="Takahashi Y."/>
        </authorList>
    </citation>
    <scope>NUCLEOTIDE SEQUENCE [LARGE SCALE GENOMIC DNA]</scope>
    <source>
        <strain evidence="7">NBRC 103263 / KCTC 29153 / YM16-304</strain>
    </source>
</reference>
<dbReference type="AlphaFoldDB" id="A0A6C7E5W0"/>
<dbReference type="PANTHER" id="PTHR30006:SF15">
    <property type="entry name" value="IRON-UTILIZATION PERIPLASMIC PROTEIN"/>
    <property type="match status" value="1"/>
</dbReference>
<keyword evidence="2" id="KW-0410">Iron transport</keyword>
<evidence type="ECO:0000256" key="4">
    <source>
        <dbReference type="PIRSR" id="PIRSR002825-1"/>
    </source>
</evidence>
<evidence type="ECO:0000313" key="7">
    <source>
        <dbReference type="Proteomes" id="UP000011863"/>
    </source>
</evidence>
<dbReference type="InterPro" id="IPR026045">
    <property type="entry name" value="Ferric-bd"/>
</dbReference>
<keyword evidence="2" id="KW-0813">Transport</keyword>
<dbReference type="Proteomes" id="UP000011863">
    <property type="component" value="Chromosome"/>
</dbReference>
<dbReference type="PANTHER" id="PTHR30006">
    <property type="entry name" value="THIAMINE-BINDING PERIPLASMIC PROTEIN-RELATED"/>
    <property type="match status" value="1"/>
</dbReference>
<proteinExistence type="inferred from homology"/>
<dbReference type="SUPFAM" id="SSF53850">
    <property type="entry name" value="Periplasmic binding protein-like II"/>
    <property type="match status" value="1"/>
</dbReference>
<gene>
    <name evidence="6" type="ORF">YM304_15190</name>
</gene>
<keyword evidence="3 5" id="KW-0732">Signal</keyword>
<sequence>MKLRTHRSFALIGVAVAALVASACGGDDGNSITVYSGRGNSLIQPIIDRFEEESGIDVKVKYGDSADLALLINEEADAGRAEADVYLSQSPGSIGFVDANLAQIPQATLDLVDPNTRDDDGRWVGISGRQRVLVYNTDDVDPAELPDSIFDLVADDRWAGEIGVAGGNGSFQDFVTAMRFTEGEDVAAAWLSDLAALDPVAYANNNAIVTAVGRGDVQVGLVNHYYNFRQLAENPDQPSANHVFADGDPGATLIVTGAAIVAGSDKADLADQFLQFLLSDEGQQYFANETFEYPLVPGQPTAGNVPPIEFGDVGSIDLDELEGGLGQTRAMIEAAGLES</sequence>
<dbReference type="RefSeq" id="WP_015441080.1">
    <property type="nucleotide sequence ID" value="NC_020520.1"/>
</dbReference>
<name>A0A6C7E5W0_ILUCY</name>
<dbReference type="GO" id="GO:0030288">
    <property type="term" value="C:outer membrane-bounded periplasmic space"/>
    <property type="evidence" value="ECO:0007669"/>
    <property type="project" value="TreeGrafter"/>
</dbReference>
<feature type="signal peptide" evidence="5">
    <location>
        <begin position="1"/>
        <end position="23"/>
    </location>
</feature>
<dbReference type="PROSITE" id="PS51257">
    <property type="entry name" value="PROKAR_LIPOPROTEIN"/>
    <property type="match status" value="1"/>
</dbReference>
<feature type="chain" id="PRO_5025407811" evidence="5">
    <location>
        <begin position="24"/>
        <end position="339"/>
    </location>
</feature>
<evidence type="ECO:0000256" key="3">
    <source>
        <dbReference type="ARBA" id="ARBA00022729"/>
    </source>
</evidence>